<name>A0AAW0ZKW4_9HYME</name>
<comment type="caution">
    <text evidence="9">The sequence shown here is derived from an EMBL/GenBank/DDBJ whole genome shotgun (WGS) entry which is preliminary data.</text>
</comment>
<feature type="binding site" evidence="7">
    <location>
        <position position="72"/>
    </location>
    <ligand>
        <name>Mg(2+)</name>
        <dbReference type="ChEBI" id="CHEBI:18420"/>
        <label>1</label>
        <note>catalytic</note>
    </ligand>
</feature>
<dbReference type="GO" id="GO:0046854">
    <property type="term" value="P:phosphatidylinositol phosphate biosynthetic process"/>
    <property type="evidence" value="ECO:0007669"/>
    <property type="project" value="InterPro"/>
</dbReference>
<dbReference type="FunFam" id="3.30.540.10:FF:000004">
    <property type="entry name" value="Inositol-1-monophosphatase"/>
    <property type="match status" value="1"/>
</dbReference>
<keyword evidence="6 7" id="KW-0460">Magnesium</keyword>
<gene>
    <name evidence="9" type="ORF">QLX08_009011</name>
</gene>
<dbReference type="InterPro" id="IPR020550">
    <property type="entry name" value="Inositol_monophosphatase_CS"/>
</dbReference>
<feature type="binding site" evidence="7">
    <location>
        <position position="95"/>
    </location>
    <ligand>
        <name>Mg(2+)</name>
        <dbReference type="ChEBI" id="CHEBI:18420"/>
        <label>1</label>
        <note>catalytic</note>
    </ligand>
</feature>
<comment type="cofactor">
    <cofactor evidence="1 7 8">
        <name>Mg(2+)</name>
        <dbReference type="ChEBI" id="CHEBI:18420"/>
    </cofactor>
</comment>
<dbReference type="EC" id="3.1.3.25" evidence="8"/>
<organism evidence="9 10">
    <name type="scientific">Tetragonisca angustula</name>
    <dbReference type="NCBI Taxonomy" id="166442"/>
    <lineage>
        <taxon>Eukaryota</taxon>
        <taxon>Metazoa</taxon>
        <taxon>Ecdysozoa</taxon>
        <taxon>Arthropoda</taxon>
        <taxon>Hexapoda</taxon>
        <taxon>Insecta</taxon>
        <taxon>Pterygota</taxon>
        <taxon>Neoptera</taxon>
        <taxon>Endopterygota</taxon>
        <taxon>Hymenoptera</taxon>
        <taxon>Apocrita</taxon>
        <taxon>Aculeata</taxon>
        <taxon>Apoidea</taxon>
        <taxon>Anthophila</taxon>
        <taxon>Apidae</taxon>
        <taxon>Tetragonisca</taxon>
    </lineage>
</organism>
<dbReference type="GO" id="GO:0006020">
    <property type="term" value="P:inositol metabolic process"/>
    <property type="evidence" value="ECO:0007669"/>
    <property type="project" value="TreeGrafter"/>
</dbReference>
<comment type="similarity">
    <text evidence="3 8">Belongs to the inositol monophosphatase superfamily.</text>
</comment>
<dbReference type="Gene3D" id="3.30.540.10">
    <property type="entry name" value="Fructose-1,6-Bisphosphatase, subunit A, domain 1"/>
    <property type="match status" value="1"/>
</dbReference>
<dbReference type="GO" id="GO:0008934">
    <property type="term" value="F:inositol monophosphate 1-phosphatase activity"/>
    <property type="evidence" value="ECO:0007669"/>
    <property type="project" value="InterPro"/>
</dbReference>
<keyword evidence="5 8" id="KW-0378">Hydrolase</keyword>
<dbReference type="AlphaFoldDB" id="A0AAW0ZKW4"/>
<evidence type="ECO:0000256" key="5">
    <source>
        <dbReference type="ARBA" id="ARBA00022801"/>
    </source>
</evidence>
<evidence type="ECO:0000256" key="7">
    <source>
        <dbReference type="PIRSR" id="PIRSR600760-2"/>
    </source>
</evidence>
<dbReference type="InterPro" id="IPR020583">
    <property type="entry name" value="Inositol_monoP_metal-BS"/>
</dbReference>
<proteinExistence type="inferred from homology"/>
<dbReference type="InterPro" id="IPR000760">
    <property type="entry name" value="Inositol_monophosphatase-like"/>
</dbReference>
<evidence type="ECO:0000313" key="10">
    <source>
        <dbReference type="Proteomes" id="UP001432146"/>
    </source>
</evidence>
<dbReference type="CDD" id="cd01639">
    <property type="entry name" value="IMPase"/>
    <property type="match status" value="1"/>
</dbReference>
<evidence type="ECO:0000256" key="1">
    <source>
        <dbReference type="ARBA" id="ARBA00001946"/>
    </source>
</evidence>
<feature type="binding site" evidence="7">
    <location>
        <position position="93"/>
    </location>
    <ligand>
        <name>Mg(2+)</name>
        <dbReference type="ChEBI" id="CHEBI:18420"/>
        <label>2</label>
    </ligand>
</feature>
<feature type="binding site" evidence="7">
    <location>
        <position position="96"/>
    </location>
    <ligand>
        <name>Mg(2+)</name>
        <dbReference type="ChEBI" id="CHEBI:18420"/>
        <label>1</label>
        <note>catalytic</note>
    </ligand>
</feature>
<feature type="binding site" evidence="7">
    <location>
        <position position="223"/>
    </location>
    <ligand>
        <name>Mg(2+)</name>
        <dbReference type="ChEBI" id="CHEBI:18420"/>
        <label>1</label>
        <note>catalytic</note>
    </ligand>
</feature>
<evidence type="ECO:0000256" key="2">
    <source>
        <dbReference type="ARBA" id="ARBA00005152"/>
    </source>
</evidence>
<evidence type="ECO:0000256" key="8">
    <source>
        <dbReference type="RuleBase" id="RU364068"/>
    </source>
</evidence>
<comment type="catalytic activity">
    <reaction evidence="8">
        <text>a myo-inositol phosphate + H2O = myo-inositol + phosphate</text>
        <dbReference type="Rhea" id="RHEA:24056"/>
        <dbReference type="ChEBI" id="CHEBI:15377"/>
        <dbReference type="ChEBI" id="CHEBI:17268"/>
        <dbReference type="ChEBI" id="CHEBI:43474"/>
        <dbReference type="ChEBI" id="CHEBI:84139"/>
        <dbReference type="EC" id="3.1.3.25"/>
    </reaction>
</comment>
<dbReference type="SUPFAM" id="SSF56655">
    <property type="entry name" value="Carbohydrate phosphatase"/>
    <property type="match status" value="1"/>
</dbReference>
<dbReference type="PRINTS" id="PR00378">
    <property type="entry name" value="LIIMPHPHTASE"/>
</dbReference>
<dbReference type="InterPro" id="IPR020552">
    <property type="entry name" value="Inositol_monoPase_Li-sen"/>
</dbReference>
<dbReference type="Pfam" id="PF00459">
    <property type="entry name" value="Inositol_P"/>
    <property type="match status" value="1"/>
</dbReference>
<keyword evidence="4 7" id="KW-0479">Metal-binding</keyword>
<protein>
    <recommendedName>
        <fullName evidence="8">Inositol-1-monophosphatase</fullName>
        <ecNumber evidence="8">3.1.3.25</ecNumber>
    </recommendedName>
</protein>
<dbReference type="PANTHER" id="PTHR20854:SF25">
    <property type="entry name" value="INOSITOL-1-MONOPHOSPHATASE"/>
    <property type="match status" value="1"/>
</dbReference>
<dbReference type="PANTHER" id="PTHR20854">
    <property type="entry name" value="INOSITOL MONOPHOSPHATASE"/>
    <property type="match status" value="1"/>
</dbReference>
<evidence type="ECO:0000256" key="6">
    <source>
        <dbReference type="ARBA" id="ARBA00022842"/>
    </source>
</evidence>
<sequence>MSSELDIKNYFEYAKGLTLKAGEIFKCGFEGDKIVETKDYDWDLVTDYDKKIEDVLTKGLREKFPDHDFIGEETVADTKETPVLTDKPTWIIDPIDGTINYINGNPNTCISVALAICKELVIGIIYNPIVSELYTAIKGQGAFLNDKPIKTTCNTELKKSVIEIELFSLRSRSRDRDIRLGRFEAYVNITRGVRFMGSAAMGLAYVARGAVDCLQMDPLKSWDVAAGVLIVREAGGTVIATKEDEYNVMRPRTIAAANETLAMEIKQLIVDTDLKTMRKRLTKT</sequence>
<accession>A0AAW0ZKW4</accession>
<dbReference type="PRINTS" id="PR00377">
    <property type="entry name" value="IMPHPHTASES"/>
</dbReference>
<keyword evidence="10" id="KW-1185">Reference proteome</keyword>
<dbReference type="Proteomes" id="UP001432146">
    <property type="component" value="Unassembled WGS sequence"/>
</dbReference>
<dbReference type="PROSITE" id="PS00629">
    <property type="entry name" value="IMP_1"/>
    <property type="match status" value="1"/>
</dbReference>
<evidence type="ECO:0000256" key="4">
    <source>
        <dbReference type="ARBA" id="ARBA00022723"/>
    </source>
</evidence>
<dbReference type="InterPro" id="IPR033942">
    <property type="entry name" value="IMPase"/>
</dbReference>
<dbReference type="EMBL" id="JAWNGG020000193">
    <property type="protein sequence ID" value="KAK9297298.1"/>
    <property type="molecule type" value="Genomic_DNA"/>
</dbReference>
<dbReference type="PROSITE" id="PS00630">
    <property type="entry name" value="IMP_2"/>
    <property type="match status" value="1"/>
</dbReference>
<evidence type="ECO:0000256" key="3">
    <source>
        <dbReference type="ARBA" id="ARBA00009759"/>
    </source>
</evidence>
<dbReference type="GO" id="GO:0007165">
    <property type="term" value="P:signal transduction"/>
    <property type="evidence" value="ECO:0007669"/>
    <property type="project" value="TreeGrafter"/>
</dbReference>
<reference evidence="9 10" key="1">
    <citation type="submission" date="2024-05" db="EMBL/GenBank/DDBJ databases">
        <title>The nuclear and mitochondrial genome assemblies of Tetragonisca angustula (Apidae: Meliponini), a tiny yet remarkable pollinator in the Neotropics.</title>
        <authorList>
            <person name="Ferrari R."/>
            <person name="Ricardo P.C."/>
            <person name="Dias F.C."/>
            <person name="Araujo N.S."/>
            <person name="Soares D.O."/>
            <person name="Zhou Q.-S."/>
            <person name="Zhu C.-D."/>
            <person name="Coutinho L."/>
            <person name="Airas M.C."/>
            <person name="Batista T.M."/>
        </authorList>
    </citation>
    <scope>NUCLEOTIDE SEQUENCE [LARGE SCALE GENOMIC DNA]</scope>
    <source>
        <strain evidence="9">ASF017062</strain>
        <tissue evidence="9">Abdomen</tissue>
    </source>
</reference>
<dbReference type="GO" id="GO:0046872">
    <property type="term" value="F:metal ion binding"/>
    <property type="evidence" value="ECO:0007669"/>
    <property type="project" value="UniProtKB-KW"/>
</dbReference>
<evidence type="ECO:0000313" key="9">
    <source>
        <dbReference type="EMBL" id="KAK9297298.1"/>
    </source>
</evidence>
<comment type="pathway">
    <text evidence="2 8">Polyol metabolism; myo-inositol biosynthesis; myo-inositol from D-glucose 6-phosphate: step 2/2.</text>
</comment>
<dbReference type="Gene3D" id="3.40.190.80">
    <property type="match status" value="1"/>
</dbReference>